<dbReference type="InterPro" id="IPR003616">
    <property type="entry name" value="Post-SET_dom"/>
</dbReference>
<dbReference type="Gene3D" id="2.170.270.10">
    <property type="entry name" value="SET domain"/>
    <property type="match status" value="1"/>
</dbReference>
<organism evidence="5">
    <name type="scientific">uncultured bacterium</name>
    <name type="common">gcode 4</name>
    <dbReference type="NCBI Taxonomy" id="1234023"/>
    <lineage>
        <taxon>Bacteria</taxon>
        <taxon>environmental samples</taxon>
    </lineage>
</organism>
<evidence type="ECO:0000313" key="5">
    <source>
        <dbReference type="EMBL" id="EKD25266.1"/>
    </source>
</evidence>
<protein>
    <submittedName>
        <fullName evidence="5">Nuclear protein SET</fullName>
    </submittedName>
</protein>
<evidence type="ECO:0000256" key="1">
    <source>
        <dbReference type="ARBA" id="ARBA00022679"/>
    </source>
</evidence>
<dbReference type="PANTHER" id="PTHR12350">
    <property type="entry name" value="HISTONE-LYSINE N-METHYLTRANSFERASE-RELATED"/>
    <property type="match status" value="1"/>
</dbReference>
<dbReference type="SMART" id="SM00317">
    <property type="entry name" value="SET"/>
    <property type="match status" value="1"/>
</dbReference>
<dbReference type="AlphaFoldDB" id="K1XJB0"/>
<dbReference type="PANTHER" id="PTHR12350:SF19">
    <property type="entry name" value="SET DOMAIN-CONTAINING PROTEIN"/>
    <property type="match status" value="1"/>
</dbReference>
<comment type="caution">
    <text evidence="5">The sequence shown here is derived from an EMBL/GenBank/DDBJ whole genome shotgun (WGS) entry which is preliminary data.</text>
</comment>
<dbReference type="InterPro" id="IPR001214">
    <property type="entry name" value="SET_dom"/>
</dbReference>
<evidence type="ECO:0000259" key="4">
    <source>
        <dbReference type="PROSITE" id="PS50868"/>
    </source>
</evidence>
<dbReference type="SUPFAM" id="SSF82199">
    <property type="entry name" value="SET domain"/>
    <property type="match status" value="1"/>
</dbReference>
<sequence>MYLIPKQNYFSPKAEIRPATIHGKGIFAKEPIKAGETVIIRWWDGYTDKAWAEQAQKEWKLVMQRDDDLFSIEDRGDDDGYFVNHSCDGNLRMTEAFTLAARRDINKDEEITADYALWEWDENYLSKWECRCGSEHCRKRITGKDYQLKEIQQRYLGHFSPLINKRIASQR</sequence>
<reference evidence="5" key="1">
    <citation type="journal article" date="2012" name="Science">
        <title>Fermentation, hydrogen, and sulfur metabolism in multiple uncultivated bacterial phyla.</title>
        <authorList>
            <person name="Wrighton K.C."/>
            <person name="Thomas B.C."/>
            <person name="Sharon I."/>
            <person name="Miller C.S."/>
            <person name="Castelle C.J."/>
            <person name="VerBerkmoes N.C."/>
            <person name="Wilkins M.J."/>
            <person name="Hettich R.L."/>
            <person name="Lipton M.S."/>
            <person name="Williams K.H."/>
            <person name="Long P.E."/>
            <person name="Banfield J.F."/>
        </authorList>
    </citation>
    <scope>NUCLEOTIDE SEQUENCE [LARGE SCALE GENOMIC DNA]</scope>
</reference>
<proteinExistence type="predicted"/>
<evidence type="ECO:0000256" key="2">
    <source>
        <dbReference type="ARBA" id="ARBA00022691"/>
    </source>
</evidence>
<dbReference type="PROSITE" id="PS50280">
    <property type="entry name" value="SET"/>
    <property type="match status" value="1"/>
</dbReference>
<dbReference type="CDD" id="cd08161">
    <property type="entry name" value="SET"/>
    <property type="match status" value="1"/>
</dbReference>
<dbReference type="InterPro" id="IPR046341">
    <property type="entry name" value="SET_dom_sf"/>
</dbReference>
<keyword evidence="2" id="KW-0949">S-adenosyl-L-methionine</keyword>
<dbReference type="Pfam" id="PF00856">
    <property type="entry name" value="SET"/>
    <property type="match status" value="1"/>
</dbReference>
<accession>K1XJB0</accession>
<gene>
    <name evidence="5" type="ORF">ACD_80C00092G0010</name>
</gene>
<dbReference type="PROSITE" id="PS50868">
    <property type="entry name" value="POST_SET"/>
    <property type="match status" value="1"/>
</dbReference>
<feature type="domain" description="SET" evidence="3">
    <location>
        <begin position="12"/>
        <end position="116"/>
    </location>
</feature>
<keyword evidence="1" id="KW-0808">Transferase</keyword>
<dbReference type="GO" id="GO:0016740">
    <property type="term" value="F:transferase activity"/>
    <property type="evidence" value="ECO:0007669"/>
    <property type="project" value="UniProtKB-KW"/>
</dbReference>
<evidence type="ECO:0000259" key="3">
    <source>
        <dbReference type="PROSITE" id="PS50280"/>
    </source>
</evidence>
<name>K1XJB0_9BACT</name>
<dbReference type="EMBL" id="AMFJ01036099">
    <property type="protein sequence ID" value="EKD25266.1"/>
    <property type="molecule type" value="Genomic_DNA"/>
</dbReference>
<dbReference type="InterPro" id="IPR053201">
    <property type="entry name" value="Flavunoidine_N-MTase"/>
</dbReference>
<feature type="domain" description="Post-SET" evidence="4">
    <location>
        <begin position="126"/>
        <end position="142"/>
    </location>
</feature>